<feature type="compositionally biased region" description="Basic and acidic residues" evidence="1">
    <location>
        <begin position="72"/>
        <end position="83"/>
    </location>
</feature>
<feature type="compositionally biased region" description="Basic and acidic residues" evidence="1">
    <location>
        <begin position="120"/>
        <end position="129"/>
    </location>
</feature>
<evidence type="ECO:0000313" key="2">
    <source>
        <dbReference type="EMBL" id="CAK7268640.1"/>
    </source>
</evidence>
<feature type="compositionally biased region" description="Polar residues" evidence="1">
    <location>
        <begin position="16"/>
        <end position="27"/>
    </location>
</feature>
<evidence type="ECO:0000256" key="1">
    <source>
        <dbReference type="SAM" id="MobiDB-lite"/>
    </source>
</evidence>
<sequence length="187" mass="19788">MPNFTKISEQAEAALNTHQAKTGSSRVQADDDAGVNSRAVKGFPGASVQTGDELSTNRSYDRRIPPSEGGDLDAKGRQTRGNDFEGVGGPHEKIDQFSREHGGANDNDVAAGRFTASSERAGESRDVAEFGRQAAQDNLPRNATGPGGSQFRGSDYYTPESVPDSISAEGNIPPDSVTQSSREAEFP</sequence>
<proteinExistence type="predicted"/>
<accession>A0ABP0DK71</accession>
<feature type="region of interest" description="Disordered" evidence="1">
    <location>
        <begin position="1"/>
        <end position="187"/>
    </location>
</feature>
<gene>
    <name evidence="2" type="ORF">SEPCBS119000_003163</name>
</gene>
<reference evidence="2 3" key="1">
    <citation type="submission" date="2024-01" db="EMBL/GenBank/DDBJ databases">
        <authorList>
            <person name="Allen C."/>
            <person name="Tagirdzhanova G."/>
        </authorList>
    </citation>
    <scope>NUCLEOTIDE SEQUENCE [LARGE SCALE GENOMIC DNA]</scope>
    <source>
        <strain evidence="2 3">CBS 119000</strain>
    </source>
</reference>
<feature type="compositionally biased region" description="Basic and acidic residues" evidence="1">
    <location>
        <begin position="90"/>
        <end position="103"/>
    </location>
</feature>
<dbReference type="Proteomes" id="UP001642502">
    <property type="component" value="Unassembled WGS sequence"/>
</dbReference>
<keyword evidence="3" id="KW-1185">Reference proteome</keyword>
<feature type="compositionally biased region" description="Polar residues" evidence="1">
    <location>
        <begin position="47"/>
        <end position="58"/>
    </location>
</feature>
<dbReference type="EMBL" id="CAWUON010000038">
    <property type="protein sequence ID" value="CAK7268640.1"/>
    <property type="molecule type" value="Genomic_DNA"/>
</dbReference>
<comment type="caution">
    <text evidence="2">The sequence shown here is derived from an EMBL/GenBank/DDBJ whole genome shotgun (WGS) entry which is preliminary data.</text>
</comment>
<evidence type="ECO:0000313" key="3">
    <source>
        <dbReference type="Proteomes" id="UP001642502"/>
    </source>
</evidence>
<protein>
    <submittedName>
        <fullName evidence="2">Uncharacterized protein</fullName>
    </submittedName>
</protein>
<organism evidence="2 3">
    <name type="scientific">Sporothrix epigloea</name>
    <dbReference type="NCBI Taxonomy" id="1892477"/>
    <lineage>
        <taxon>Eukaryota</taxon>
        <taxon>Fungi</taxon>
        <taxon>Dikarya</taxon>
        <taxon>Ascomycota</taxon>
        <taxon>Pezizomycotina</taxon>
        <taxon>Sordariomycetes</taxon>
        <taxon>Sordariomycetidae</taxon>
        <taxon>Ophiostomatales</taxon>
        <taxon>Ophiostomataceae</taxon>
        <taxon>Sporothrix</taxon>
    </lineage>
</organism>
<name>A0ABP0DK71_9PEZI</name>